<reference evidence="3" key="1">
    <citation type="submission" date="2015-09" db="EMBL/GenBank/DDBJ databases">
        <authorList>
            <consortium name="Pathogen Informatics"/>
        </authorList>
    </citation>
    <scope>NUCLEOTIDE SEQUENCE [LARGE SCALE GENOMIC DNA]</scope>
    <source>
        <strain evidence="3">Lake Konstanz</strain>
    </source>
</reference>
<protein>
    <recommendedName>
        <fullName evidence="4">Doublecortin domain-containing protein</fullName>
    </recommendedName>
</protein>
<gene>
    <name evidence="2" type="ORF">BSAL_00160</name>
</gene>
<accession>A0A0S4JAY2</accession>
<dbReference type="Proteomes" id="UP000051952">
    <property type="component" value="Unassembled WGS sequence"/>
</dbReference>
<evidence type="ECO:0008006" key="4">
    <source>
        <dbReference type="Google" id="ProtNLM"/>
    </source>
</evidence>
<dbReference type="InterPro" id="IPR036572">
    <property type="entry name" value="Doublecortin_dom_sf"/>
</dbReference>
<evidence type="ECO:0000256" key="1">
    <source>
        <dbReference type="SAM" id="MobiDB-lite"/>
    </source>
</evidence>
<dbReference type="SUPFAM" id="SSF89837">
    <property type="entry name" value="Doublecortin (DC)"/>
    <property type="match status" value="1"/>
</dbReference>
<evidence type="ECO:0000313" key="2">
    <source>
        <dbReference type="EMBL" id="CUG87518.1"/>
    </source>
</evidence>
<evidence type="ECO:0000313" key="3">
    <source>
        <dbReference type="Proteomes" id="UP000051952"/>
    </source>
</evidence>
<dbReference type="EMBL" id="CYKH01001535">
    <property type="protein sequence ID" value="CUG87518.1"/>
    <property type="molecule type" value="Genomic_DNA"/>
</dbReference>
<sequence length="388" mass="40596">MLHPAATSATTAQRGAPGGCSALLCYRDHPLVAFTGPAPFEASLFSKLCQASFVVVWAAQQASARRASIYDIAAFSDKVNSTRRQEERVVFLVGGYGSPQDAPLLAGYVVLMHQGSPMVLMASDLVQSPFTALNLPLLHVRKSQPIKYPLNGKTTVLANDTVPVSNDVLGGGGYSSYGGGGAQLSSLRAGGGAASSFQRTPLTAAALQQTSGGGGILKSGNNGNGSFDSIPIPTRGGGGHDRGAGLHHGGGGGGPSQHVDVSAAMERWMDPLHAPLPADALQYSSHERPNNSGLSTYDTRKVYVFTNEDKGAPGKLLLLRNFRSAAQVAQRVAQMFSLKPIKDLHTVHGGVVRSLEELQDGAELIAVRRGGAPFQPGDLPRLLKTVKR</sequence>
<keyword evidence="3" id="KW-1185">Reference proteome</keyword>
<feature type="region of interest" description="Disordered" evidence="1">
    <location>
        <begin position="213"/>
        <end position="257"/>
    </location>
</feature>
<dbReference type="VEuPathDB" id="TriTrypDB:BSAL_00160"/>
<dbReference type="Gene3D" id="3.10.20.230">
    <property type="entry name" value="Doublecortin domain"/>
    <property type="match status" value="1"/>
</dbReference>
<dbReference type="GO" id="GO:0035556">
    <property type="term" value="P:intracellular signal transduction"/>
    <property type="evidence" value="ECO:0007669"/>
    <property type="project" value="InterPro"/>
</dbReference>
<feature type="compositionally biased region" description="Gly residues" evidence="1">
    <location>
        <begin position="246"/>
        <end position="255"/>
    </location>
</feature>
<name>A0A0S4JAY2_BODSA</name>
<organism evidence="2 3">
    <name type="scientific">Bodo saltans</name>
    <name type="common">Flagellated protozoan</name>
    <dbReference type="NCBI Taxonomy" id="75058"/>
    <lineage>
        <taxon>Eukaryota</taxon>
        <taxon>Discoba</taxon>
        <taxon>Euglenozoa</taxon>
        <taxon>Kinetoplastea</taxon>
        <taxon>Metakinetoplastina</taxon>
        <taxon>Eubodonida</taxon>
        <taxon>Bodonidae</taxon>
        <taxon>Bodo</taxon>
    </lineage>
</organism>
<proteinExistence type="predicted"/>
<dbReference type="AlphaFoldDB" id="A0A0S4JAY2"/>